<dbReference type="EMBL" id="VAHF01000004">
    <property type="protein sequence ID" value="TXG62643.1"/>
    <property type="molecule type" value="Genomic_DNA"/>
</dbReference>
<accession>A0A5C7HZJ8</accession>
<keyword evidence="2" id="KW-0472">Membrane</keyword>
<evidence type="ECO:0000313" key="3">
    <source>
        <dbReference type="EMBL" id="TXG62643.1"/>
    </source>
</evidence>
<keyword evidence="2" id="KW-0812">Transmembrane</keyword>
<dbReference type="OrthoDB" id="1807899at2759"/>
<feature type="transmembrane region" description="Helical" evidence="2">
    <location>
        <begin position="149"/>
        <end position="171"/>
    </location>
</feature>
<dbReference type="AlphaFoldDB" id="A0A5C7HZJ8"/>
<sequence length="212" mass="23595">MPPQTIAGPGVDDGHLVRGTPAGDEKKRLAQEKEREDTESAAEVVGEEDSSPAVPAPEWMLMMAKPFKYLIPMLITVLQVSSQRSESPFKSHPVNMWISLVATFIYYFAVAAQLEDTIFFERSIIVAAISGPLSAVSLVSMFLPGLIGFLIFIPWTLLTIIVAYQIHYVLIHHACRRLQQKIQNIVSKFSDVCSTSFGFIRSNSNEQTRLPI</sequence>
<proteinExistence type="predicted"/>
<feature type="transmembrane region" description="Helical" evidence="2">
    <location>
        <begin position="94"/>
        <end position="112"/>
    </location>
</feature>
<comment type="caution">
    <text evidence="3">The sequence shown here is derived from an EMBL/GenBank/DDBJ whole genome shotgun (WGS) entry which is preliminary data.</text>
</comment>
<feature type="compositionally biased region" description="Basic and acidic residues" evidence="1">
    <location>
        <begin position="23"/>
        <end position="38"/>
    </location>
</feature>
<evidence type="ECO:0000256" key="2">
    <source>
        <dbReference type="SAM" id="Phobius"/>
    </source>
</evidence>
<dbReference type="InterPro" id="IPR053258">
    <property type="entry name" value="Ca-permeable_cation_channel"/>
</dbReference>
<protein>
    <submittedName>
        <fullName evidence="3">Uncharacterized protein</fullName>
    </submittedName>
</protein>
<feature type="region of interest" description="Disordered" evidence="1">
    <location>
        <begin position="1"/>
        <end position="53"/>
    </location>
</feature>
<reference evidence="4" key="1">
    <citation type="journal article" date="2019" name="Gigascience">
        <title>De novo genome assembly of the endangered Acer yangbiense, a plant species with extremely small populations endemic to Yunnan Province, China.</title>
        <authorList>
            <person name="Yang J."/>
            <person name="Wariss H.M."/>
            <person name="Tao L."/>
            <person name="Zhang R."/>
            <person name="Yun Q."/>
            <person name="Hollingsworth P."/>
            <person name="Dao Z."/>
            <person name="Luo G."/>
            <person name="Guo H."/>
            <person name="Ma Y."/>
            <person name="Sun W."/>
        </authorList>
    </citation>
    <scope>NUCLEOTIDE SEQUENCE [LARGE SCALE GENOMIC DNA]</scope>
    <source>
        <strain evidence="4">cv. Malutang</strain>
    </source>
</reference>
<dbReference type="PANTHER" id="PTHR34115:SF6">
    <property type="entry name" value="PROTEIN, PUTATIVE-RELATED"/>
    <property type="match status" value="1"/>
</dbReference>
<evidence type="ECO:0000256" key="1">
    <source>
        <dbReference type="SAM" id="MobiDB-lite"/>
    </source>
</evidence>
<keyword evidence="2" id="KW-1133">Transmembrane helix</keyword>
<dbReference type="PANTHER" id="PTHR34115">
    <property type="entry name" value="PROTEIN, PUTATIVE-RELATED"/>
    <property type="match status" value="1"/>
</dbReference>
<feature type="transmembrane region" description="Helical" evidence="2">
    <location>
        <begin position="124"/>
        <end position="143"/>
    </location>
</feature>
<dbReference type="Proteomes" id="UP000323000">
    <property type="component" value="Chromosome 4"/>
</dbReference>
<organism evidence="3 4">
    <name type="scientific">Acer yangbiense</name>
    <dbReference type="NCBI Taxonomy" id="1000413"/>
    <lineage>
        <taxon>Eukaryota</taxon>
        <taxon>Viridiplantae</taxon>
        <taxon>Streptophyta</taxon>
        <taxon>Embryophyta</taxon>
        <taxon>Tracheophyta</taxon>
        <taxon>Spermatophyta</taxon>
        <taxon>Magnoliopsida</taxon>
        <taxon>eudicotyledons</taxon>
        <taxon>Gunneridae</taxon>
        <taxon>Pentapetalae</taxon>
        <taxon>rosids</taxon>
        <taxon>malvids</taxon>
        <taxon>Sapindales</taxon>
        <taxon>Sapindaceae</taxon>
        <taxon>Hippocastanoideae</taxon>
        <taxon>Acereae</taxon>
        <taxon>Acer</taxon>
    </lineage>
</organism>
<evidence type="ECO:0000313" key="4">
    <source>
        <dbReference type="Proteomes" id="UP000323000"/>
    </source>
</evidence>
<keyword evidence="4" id="KW-1185">Reference proteome</keyword>
<gene>
    <name evidence="3" type="ORF">EZV62_009637</name>
</gene>
<name>A0A5C7HZJ8_9ROSI</name>
<feature type="compositionally biased region" description="Acidic residues" evidence="1">
    <location>
        <begin position="39"/>
        <end position="50"/>
    </location>
</feature>